<proteinExistence type="predicted"/>
<protein>
    <submittedName>
        <fullName evidence="1">Uncharacterized protein</fullName>
    </submittedName>
</protein>
<dbReference type="AlphaFoldDB" id="U9SP82"/>
<gene>
    <name evidence="1" type="ORF">GLOINDRAFT_1299</name>
</gene>
<dbReference type="HOGENOM" id="CLU_2159764_0_0_1"/>
<name>U9SP82_RHIID</name>
<evidence type="ECO:0000313" key="1">
    <source>
        <dbReference type="EMBL" id="ERZ96916.1"/>
    </source>
</evidence>
<sequence>MIELLPGYLLPYCSILNKLQFDKARSFELEPISDPNLGYFNPELNNLSYFFGTYDKVLAMCQLRAFINFLLRENTNSGSECCEDPEVEDFEIPEDIENDEDNNIINIEHWE</sequence>
<dbReference type="EMBL" id="KI300038">
    <property type="protein sequence ID" value="ERZ96916.1"/>
    <property type="molecule type" value="Genomic_DNA"/>
</dbReference>
<reference evidence="1" key="1">
    <citation type="submission" date="2013-07" db="EMBL/GenBank/DDBJ databases">
        <title>The genome of an arbuscular mycorrhizal fungus provides insights into the evolution of the oldest plant symbiosis.</title>
        <authorList>
            <consortium name="DOE Joint Genome Institute"/>
            <person name="Tisserant E."/>
            <person name="Malbreil M."/>
            <person name="Kuo A."/>
            <person name="Kohler A."/>
            <person name="Symeonidi A."/>
            <person name="Balestrini R."/>
            <person name="Charron P."/>
            <person name="Duensing N."/>
            <person name="Frei-dit-Frey N."/>
            <person name="Gianinazzi-Pearson V."/>
            <person name="Gilbert B."/>
            <person name="Handa Y."/>
            <person name="Hijri M."/>
            <person name="Kaul R."/>
            <person name="Kawaguchi M."/>
            <person name="Krajinski F."/>
            <person name="Lammers P."/>
            <person name="Lapierre D."/>
            <person name="Masclaux F.G."/>
            <person name="Murat C."/>
            <person name="Morin E."/>
            <person name="Ndikumana S."/>
            <person name="Pagni M."/>
            <person name="Petitpierre D."/>
            <person name="Requena N."/>
            <person name="Rosikiewicz P."/>
            <person name="Riley R."/>
            <person name="Saito K."/>
            <person name="San Clemente H."/>
            <person name="Shapiro H."/>
            <person name="van Tuinen D."/>
            <person name="Becard G."/>
            <person name="Bonfante P."/>
            <person name="Paszkowski U."/>
            <person name="Shachar-Hill Y."/>
            <person name="Young J.P."/>
            <person name="Sanders I.R."/>
            <person name="Henrissat B."/>
            <person name="Rensing S.A."/>
            <person name="Grigoriev I.V."/>
            <person name="Corradi N."/>
            <person name="Roux C."/>
            <person name="Martin F."/>
        </authorList>
    </citation>
    <scope>NUCLEOTIDE SEQUENCE</scope>
    <source>
        <strain evidence="1">DAOM 197198</strain>
    </source>
</reference>
<organism evidence="1">
    <name type="scientific">Rhizophagus irregularis (strain DAOM 181602 / DAOM 197198 / MUCL 43194)</name>
    <name type="common">Arbuscular mycorrhizal fungus</name>
    <name type="synonym">Glomus intraradices</name>
    <dbReference type="NCBI Taxonomy" id="747089"/>
    <lineage>
        <taxon>Eukaryota</taxon>
        <taxon>Fungi</taxon>
        <taxon>Fungi incertae sedis</taxon>
        <taxon>Mucoromycota</taxon>
        <taxon>Glomeromycotina</taxon>
        <taxon>Glomeromycetes</taxon>
        <taxon>Glomerales</taxon>
        <taxon>Glomeraceae</taxon>
        <taxon>Rhizophagus</taxon>
    </lineage>
</organism>
<dbReference type="VEuPathDB" id="FungiDB:RhiirFUN_014809"/>
<accession>U9SP82</accession>